<comment type="similarity">
    <text evidence="1 6">Belongs to the TACO1 family.</text>
</comment>
<evidence type="ECO:0000259" key="8">
    <source>
        <dbReference type="Pfam" id="PF20772"/>
    </source>
</evidence>
<proteinExistence type="inferred from homology"/>
<feature type="domain" description="TACO1/YebC-like N-terminal" evidence="8">
    <location>
        <begin position="5"/>
        <end position="75"/>
    </location>
</feature>
<dbReference type="InterPro" id="IPR002876">
    <property type="entry name" value="Transcrip_reg_TACO1-like"/>
</dbReference>
<feature type="domain" description="TACO1/YebC-like second and third" evidence="7">
    <location>
        <begin position="82"/>
        <end position="239"/>
    </location>
</feature>
<dbReference type="NCBIfam" id="NF001030">
    <property type="entry name" value="PRK00110.1"/>
    <property type="match status" value="1"/>
</dbReference>
<dbReference type="FunFam" id="1.10.10.200:FF:000002">
    <property type="entry name" value="Probable transcriptional regulatory protein CLM62_37755"/>
    <property type="match status" value="1"/>
</dbReference>
<evidence type="ECO:0000256" key="4">
    <source>
        <dbReference type="ARBA" id="ARBA00023125"/>
    </source>
</evidence>
<evidence type="ECO:0000313" key="9">
    <source>
        <dbReference type="EMBL" id="MBN8662005.1"/>
    </source>
</evidence>
<dbReference type="InterPro" id="IPR029072">
    <property type="entry name" value="YebC-like"/>
</dbReference>
<dbReference type="Pfam" id="PF01709">
    <property type="entry name" value="Transcrip_reg"/>
    <property type="match status" value="1"/>
</dbReference>
<keyword evidence="4 6" id="KW-0238">DNA-binding</keyword>
<protein>
    <recommendedName>
        <fullName evidence="6">Probable transcriptional regulatory protein J0M35_16675</fullName>
    </recommendedName>
</protein>
<evidence type="ECO:0000256" key="1">
    <source>
        <dbReference type="ARBA" id="ARBA00008724"/>
    </source>
</evidence>
<gene>
    <name evidence="9" type="ORF">J0M35_16675</name>
</gene>
<dbReference type="InterPro" id="IPR017856">
    <property type="entry name" value="Integrase-like_N"/>
</dbReference>
<evidence type="ECO:0000256" key="6">
    <source>
        <dbReference type="HAMAP-Rule" id="MF_00693"/>
    </source>
</evidence>
<organism evidence="9 10">
    <name type="scientific">Candidatus Obscuribacter phosphatis</name>
    <dbReference type="NCBI Taxonomy" id="1906157"/>
    <lineage>
        <taxon>Bacteria</taxon>
        <taxon>Bacillati</taxon>
        <taxon>Candidatus Melainabacteria</taxon>
        <taxon>Candidatus Obscuribacterales</taxon>
        <taxon>Candidatus Obscuribacteraceae</taxon>
        <taxon>Candidatus Obscuribacter</taxon>
    </lineage>
</organism>
<dbReference type="EMBL" id="JAFLCK010000029">
    <property type="protein sequence ID" value="MBN8662005.1"/>
    <property type="molecule type" value="Genomic_DNA"/>
</dbReference>
<dbReference type="NCBIfam" id="TIGR01033">
    <property type="entry name" value="YebC/PmpR family DNA-binding transcriptional regulator"/>
    <property type="match status" value="1"/>
</dbReference>
<evidence type="ECO:0000313" key="10">
    <source>
        <dbReference type="Proteomes" id="UP000664277"/>
    </source>
</evidence>
<dbReference type="HAMAP" id="MF_00693">
    <property type="entry name" value="Transcrip_reg_TACO1"/>
    <property type="match status" value="1"/>
</dbReference>
<name>A0A8J7TMC2_9BACT</name>
<dbReference type="NCBIfam" id="NF009044">
    <property type="entry name" value="PRK12378.1"/>
    <property type="match status" value="1"/>
</dbReference>
<dbReference type="Proteomes" id="UP000664277">
    <property type="component" value="Unassembled WGS sequence"/>
</dbReference>
<dbReference type="AlphaFoldDB" id="A0A8J7TMC2"/>
<accession>A0A8J7TMC2</accession>
<dbReference type="GO" id="GO:0003677">
    <property type="term" value="F:DNA binding"/>
    <property type="evidence" value="ECO:0007669"/>
    <property type="project" value="UniProtKB-UniRule"/>
</dbReference>
<dbReference type="PANTHER" id="PTHR12532">
    <property type="entry name" value="TRANSLATIONAL ACTIVATOR OF CYTOCHROME C OXIDASE 1"/>
    <property type="match status" value="1"/>
</dbReference>
<dbReference type="SUPFAM" id="SSF75625">
    <property type="entry name" value="YebC-like"/>
    <property type="match status" value="1"/>
</dbReference>
<evidence type="ECO:0000259" key="7">
    <source>
        <dbReference type="Pfam" id="PF01709"/>
    </source>
</evidence>
<evidence type="ECO:0000256" key="2">
    <source>
        <dbReference type="ARBA" id="ARBA00022490"/>
    </source>
</evidence>
<reference evidence="9" key="1">
    <citation type="submission" date="2021-02" db="EMBL/GenBank/DDBJ databases">
        <title>Genome-Resolved Metagenomics of a Microbial Community Performing Photosynthetic Biological Nutrient Removal.</title>
        <authorList>
            <person name="Mcdaniel E.A."/>
        </authorList>
    </citation>
    <scope>NUCLEOTIDE SEQUENCE</scope>
    <source>
        <strain evidence="9">UWPOB_OBS1</strain>
    </source>
</reference>
<comment type="caution">
    <text evidence="9">The sequence shown here is derived from an EMBL/GenBank/DDBJ whole genome shotgun (WGS) entry which is preliminary data.</text>
</comment>
<sequence>MSGHSKWANIKRAKAVVDAKKAVIYAKMSREIIVAAKLGGGDPNANFRLRQAIDRAKAEGVPNDNIQRAIEKGSGAGSSDNFEELVYEGYGPGGVAVLVKCTTDNRNRTAGDVRSYFSKFGGNLGESGCVNWMFKERGEIQVEKPAKFDEDSFLLEALEAGAEDVEISDDEILVITKSDTLEAVQNALAKSGKKVSSAQSNLVPLSTVEITSKDTAKLLLKLLDNLENHDDVQNVFANFEMDQDWMSEYLN</sequence>
<evidence type="ECO:0000256" key="3">
    <source>
        <dbReference type="ARBA" id="ARBA00023015"/>
    </source>
</evidence>
<keyword evidence="5 6" id="KW-0804">Transcription</keyword>
<keyword evidence="2 6" id="KW-0963">Cytoplasm</keyword>
<keyword evidence="3 6" id="KW-0805">Transcription regulation</keyword>
<dbReference type="GO" id="GO:0005829">
    <property type="term" value="C:cytosol"/>
    <property type="evidence" value="ECO:0007669"/>
    <property type="project" value="TreeGrafter"/>
</dbReference>
<dbReference type="InterPro" id="IPR049083">
    <property type="entry name" value="TACO1_YebC_N"/>
</dbReference>
<evidence type="ECO:0000256" key="5">
    <source>
        <dbReference type="ARBA" id="ARBA00023163"/>
    </source>
</evidence>
<comment type="subcellular location">
    <subcellularLocation>
        <location evidence="6">Cytoplasm</location>
    </subcellularLocation>
</comment>
<dbReference type="InterPro" id="IPR048300">
    <property type="entry name" value="TACO1_YebC-like_2nd/3rd_dom"/>
</dbReference>
<dbReference type="InterPro" id="IPR026564">
    <property type="entry name" value="Transcrip_reg_TACO1-like_dom3"/>
</dbReference>
<dbReference type="PANTHER" id="PTHR12532:SF6">
    <property type="entry name" value="TRANSCRIPTIONAL REGULATORY PROTEIN YEBC-RELATED"/>
    <property type="match status" value="1"/>
</dbReference>
<dbReference type="Gene3D" id="1.10.10.200">
    <property type="match status" value="1"/>
</dbReference>
<dbReference type="GO" id="GO:0006355">
    <property type="term" value="P:regulation of DNA-templated transcription"/>
    <property type="evidence" value="ECO:0007669"/>
    <property type="project" value="UniProtKB-UniRule"/>
</dbReference>
<dbReference type="Pfam" id="PF20772">
    <property type="entry name" value="TACO1_YebC_N"/>
    <property type="match status" value="1"/>
</dbReference>
<dbReference type="Gene3D" id="3.30.70.980">
    <property type="match status" value="2"/>
</dbReference>